<evidence type="ECO:0000313" key="7">
    <source>
        <dbReference type="Proteomes" id="UP000823849"/>
    </source>
</evidence>
<dbReference type="AlphaFoldDB" id="A0A9D2NAC2"/>
<evidence type="ECO:0000259" key="5">
    <source>
        <dbReference type="SMART" id="SM00479"/>
    </source>
</evidence>
<dbReference type="Proteomes" id="UP000823849">
    <property type="component" value="Unassembled WGS sequence"/>
</dbReference>
<dbReference type="InterPro" id="IPR013520">
    <property type="entry name" value="Ribonucl_H"/>
</dbReference>
<protein>
    <submittedName>
        <fullName evidence="6">Exonuclease domain-containing protein</fullName>
    </submittedName>
</protein>
<evidence type="ECO:0000256" key="4">
    <source>
        <dbReference type="SAM" id="MobiDB-lite"/>
    </source>
</evidence>
<evidence type="ECO:0000256" key="2">
    <source>
        <dbReference type="ARBA" id="ARBA00022801"/>
    </source>
</evidence>
<dbReference type="InterPro" id="IPR036397">
    <property type="entry name" value="RNaseH_sf"/>
</dbReference>
<dbReference type="SUPFAM" id="SSF53098">
    <property type="entry name" value="Ribonuclease H-like"/>
    <property type="match status" value="1"/>
</dbReference>
<evidence type="ECO:0000256" key="1">
    <source>
        <dbReference type="ARBA" id="ARBA00022722"/>
    </source>
</evidence>
<proteinExistence type="predicted"/>
<dbReference type="Pfam" id="PF00929">
    <property type="entry name" value="RNase_T"/>
    <property type="match status" value="1"/>
</dbReference>
<dbReference type="SMART" id="SM00479">
    <property type="entry name" value="EXOIII"/>
    <property type="match status" value="1"/>
</dbReference>
<dbReference type="InterPro" id="IPR051274">
    <property type="entry name" value="3-5_Exoribonuclease"/>
</dbReference>
<dbReference type="CDD" id="cd06133">
    <property type="entry name" value="ERI-1_3'hExo_like"/>
    <property type="match status" value="1"/>
</dbReference>
<keyword evidence="3 6" id="KW-0269">Exonuclease</keyword>
<organism evidence="6 7">
    <name type="scientific">Candidatus Fusicatenibacter intestinigallinarum</name>
    <dbReference type="NCBI Taxonomy" id="2838598"/>
    <lineage>
        <taxon>Bacteria</taxon>
        <taxon>Bacillati</taxon>
        <taxon>Bacillota</taxon>
        <taxon>Clostridia</taxon>
        <taxon>Lachnospirales</taxon>
        <taxon>Lachnospiraceae</taxon>
        <taxon>Fusicatenibacter</taxon>
    </lineage>
</organism>
<keyword evidence="2" id="KW-0378">Hydrolase</keyword>
<feature type="domain" description="Exonuclease" evidence="5">
    <location>
        <begin position="2"/>
        <end position="184"/>
    </location>
</feature>
<gene>
    <name evidence="6" type="ORF">H9705_01205</name>
</gene>
<evidence type="ECO:0000313" key="6">
    <source>
        <dbReference type="EMBL" id="HJC14431.1"/>
    </source>
</evidence>
<dbReference type="GO" id="GO:0003676">
    <property type="term" value="F:nucleic acid binding"/>
    <property type="evidence" value="ECO:0007669"/>
    <property type="project" value="InterPro"/>
</dbReference>
<feature type="region of interest" description="Disordered" evidence="4">
    <location>
        <begin position="295"/>
        <end position="314"/>
    </location>
</feature>
<reference evidence="6" key="1">
    <citation type="journal article" date="2021" name="PeerJ">
        <title>Extensive microbial diversity within the chicken gut microbiome revealed by metagenomics and culture.</title>
        <authorList>
            <person name="Gilroy R."/>
            <person name="Ravi A."/>
            <person name="Getino M."/>
            <person name="Pursley I."/>
            <person name="Horton D.L."/>
            <person name="Alikhan N.F."/>
            <person name="Baker D."/>
            <person name="Gharbi K."/>
            <person name="Hall N."/>
            <person name="Watson M."/>
            <person name="Adriaenssens E.M."/>
            <person name="Foster-Nyarko E."/>
            <person name="Jarju S."/>
            <person name="Secka A."/>
            <person name="Antonio M."/>
            <person name="Oren A."/>
            <person name="Chaudhuri R.R."/>
            <person name="La Ragione R."/>
            <person name="Hildebrand F."/>
            <person name="Pallen M.J."/>
        </authorList>
    </citation>
    <scope>NUCLEOTIDE SEQUENCE</scope>
    <source>
        <strain evidence="6">CHK185-5351</strain>
    </source>
</reference>
<dbReference type="EMBL" id="DWWU01000006">
    <property type="protein sequence ID" value="HJC14431.1"/>
    <property type="molecule type" value="Genomic_DNA"/>
</dbReference>
<dbReference type="PANTHER" id="PTHR23044">
    <property type="entry name" value="3'-5' EXONUCLEASE ERI1-RELATED"/>
    <property type="match status" value="1"/>
</dbReference>
<evidence type="ECO:0000256" key="3">
    <source>
        <dbReference type="ARBA" id="ARBA00022839"/>
    </source>
</evidence>
<feature type="compositionally biased region" description="Basic residues" evidence="4">
    <location>
        <begin position="304"/>
        <end position="314"/>
    </location>
</feature>
<keyword evidence="1" id="KW-0540">Nuclease</keyword>
<dbReference type="InterPro" id="IPR047201">
    <property type="entry name" value="ERI-1_3'hExo-like"/>
</dbReference>
<sequence length="314" mass="36555">MNYIVFDLEWNQSPGGKEKENPRLPFEIIEIGAVKLNSSLEETGQFHSVIRPSVYPSLNYHTREVVRLSEDSLRNGTPFPEAVREFLSFCGGDAMFCTWGPSDLTELQRNMKYYGLLSMLRGPLHYYDVQKLFAIQYETMKSRKSLEYAADFLKLDHSLAFHQALSDAVYTARVFRTIDPSVRSAYDSIDVYQNPKTKHEEIHAVYNGYSKFISREFDSKEEAVADREVSSTYCCLCGRRARKKIRWFSVGSKNYYCVALCPEHGYLKGKVRMKHTDEGKFYVVKTIKISSPQEAEEIRQKKETIRKKRNQRHR</sequence>
<name>A0A9D2NAC2_9FIRM</name>
<dbReference type="PANTHER" id="PTHR23044:SF61">
    <property type="entry name" value="3'-5' EXORIBONUCLEASE 1-RELATED"/>
    <property type="match status" value="1"/>
</dbReference>
<dbReference type="Gene3D" id="3.30.420.10">
    <property type="entry name" value="Ribonuclease H-like superfamily/Ribonuclease H"/>
    <property type="match status" value="1"/>
</dbReference>
<comment type="caution">
    <text evidence="6">The sequence shown here is derived from an EMBL/GenBank/DDBJ whole genome shotgun (WGS) entry which is preliminary data.</text>
</comment>
<accession>A0A9D2NAC2</accession>
<dbReference type="InterPro" id="IPR012337">
    <property type="entry name" value="RNaseH-like_sf"/>
</dbReference>
<dbReference type="GO" id="GO:0000175">
    <property type="term" value="F:3'-5'-RNA exonuclease activity"/>
    <property type="evidence" value="ECO:0007669"/>
    <property type="project" value="InterPro"/>
</dbReference>
<reference evidence="6" key="2">
    <citation type="submission" date="2021-04" db="EMBL/GenBank/DDBJ databases">
        <authorList>
            <person name="Gilroy R."/>
        </authorList>
    </citation>
    <scope>NUCLEOTIDE SEQUENCE</scope>
    <source>
        <strain evidence="6">CHK185-5351</strain>
    </source>
</reference>